<dbReference type="GO" id="GO:0005737">
    <property type="term" value="C:cytoplasm"/>
    <property type="evidence" value="ECO:0007669"/>
    <property type="project" value="TreeGrafter"/>
</dbReference>
<dbReference type="InterPro" id="IPR001849">
    <property type="entry name" value="PH_domain"/>
</dbReference>
<evidence type="ECO:0000259" key="5">
    <source>
        <dbReference type="PROSITE" id="PS50191"/>
    </source>
</evidence>
<dbReference type="Gene3D" id="1.20.900.10">
    <property type="entry name" value="Dbl homology (DH) domain"/>
    <property type="match status" value="1"/>
</dbReference>
<dbReference type="PANTHER" id="PTHR22826">
    <property type="entry name" value="RHO GUANINE EXCHANGE FACTOR-RELATED"/>
    <property type="match status" value="1"/>
</dbReference>
<comment type="caution">
    <text evidence="6">The sequence shown here is derived from an EMBL/GenBank/DDBJ whole genome shotgun (WGS) entry which is preliminary data.</text>
</comment>
<proteinExistence type="predicted"/>
<evidence type="ECO:0000259" key="3">
    <source>
        <dbReference type="PROSITE" id="PS50003"/>
    </source>
</evidence>
<dbReference type="PROSITE" id="PS50010">
    <property type="entry name" value="DH_2"/>
    <property type="match status" value="1"/>
</dbReference>
<dbReference type="Pfam" id="PF00621">
    <property type="entry name" value="RhoGEF"/>
    <property type="match status" value="1"/>
</dbReference>
<feature type="compositionally biased region" description="Polar residues" evidence="2">
    <location>
        <begin position="1571"/>
        <end position="1583"/>
    </location>
</feature>
<dbReference type="Gene3D" id="1.20.58.60">
    <property type="match status" value="3"/>
</dbReference>
<dbReference type="Pfam" id="PF13716">
    <property type="entry name" value="CRAL_TRIO_2"/>
    <property type="match status" value="1"/>
</dbReference>
<evidence type="ECO:0000259" key="4">
    <source>
        <dbReference type="PROSITE" id="PS50010"/>
    </source>
</evidence>
<dbReference type="PROSITE" id="PS50003">
    <property type="entry name" value="PH_DOMAIN"/>
    <property type="match status" value="1"/>
</dbReference>
<dbReference type="Gene3D" id="2.30.29.30">
    <property type="entry name" value="Pleckstrin-homology domain (PH domain)/Phosphotyrosine-binding domain (PTB)"/>
    <property type="match status" value="1"/>
</dbReference>
<feature type="domain" description="DH" evidence="4">
    <location>
        <begin position="1257"/>
        <end position="1436"/>
    </location>
</feature>
<name>A0A6V7TXK4_MELEN</name>
<dbReference type="OrthoDB" id="10256089at2759"/>
<reference evidence="6 7" key="1">
    <citation type="submission" date="2020-08" db="EMBL/GenBank/DDBJ databases">
        <authorList>
            <person name="Koutsovoulos G."/>
            <person name="Danchin GJ E."/>
        </authorList>
    </citation>
    <scope>NUCLEOTIDE SEQUENCE [LARGE SCALE GENOMIC DNA]</scope>
</reference>
<dbReference type="InterPro" id="IPR001251">
    <property type="entry name" value="CRAL-TRIO_dom"/>
</dbReference>
<dbReference type="SUPFAM" id="SSF46966">
    <property type="entry name" value="Spectrin repeat"/>
    <property type="match status" value="2"/>
</dbReference>
<keyword evidence="1" id="KW-0344">Guanine-nucleotide releasing factor</keyword>
<evidence type="ECO:0000256" key="1">
    <source>
        <dbReference type="ARBA" id="ARBA00022658"/>
    </source>
</evidence>
<feature type="domain" description="CRAL-TRIO" evidence="5">
    <location>
        <begin position="20"/>
        <end position="165"/>
    </location>
</feature>
<evidence type="ECO:0000313" key="7">
    <source>
        <dbReference type="Proteomes" id="UP000580250"/>
    </source>
</evidence>
<dbReference type="SUPFAM" id="SSF50729">
    <property type="entry name" value="PH domain-like"/>
    <property type="match status" value="1"/>
</dbReference>
<protein>
    <submittedName>
        <fullName evidence="6">Uncharacterized protein</fullName>
    </submittedName>
</protein>
<dbReference type="CDD" id="cd00170">
    <property type="entry name" value="SEC14"/>
    <property type="match status" value="1"/>
</dbReference>
<accession>A0A6V7TXK4</accession>
<feature type="region of interest" description="Disordered" evidence="2">
    <location>
        <begin position="1618"/>
        <end position="1642"/>
    </location>
</feature>
<dbReference type="SUPFAM" id="SSF48065">
    <property type="entry name" value="DBL homology domain (DH-domain)"/>
    <property type="match status" value="1"/>
</dbReference>
<feature type="domain" description="PH" evidence="3">
    <location>
        <begin position="1453"/>
        <end position="1558"/>
    </location>
</feature>
<feature type="compositionally biased region" description="Gly residues" evidence="2">
    <location>
        <begin position="1622"/>
        <end position="1633"/>
    </location>
</feature>
<organism evidence="6 7">
    <name type="scientific">Meloidogyne enterolobii</name>
    <name type="common">Root-knot nematode worm</name>
    <name type="synonym">Meloidogyne mayaguensis</name>
    <dbReference type="NCBI Taxonomy" id="390850"/>
    <lineage>
        <taxon>Eukaryota</taxon>
        <taxon>Metazoa</taxon>
        <taxon>Ecdysozoa</taxon>
        <taxon>Nematoda</taxon>
        <taxon>Chromadorea</taxon>
        <taxon>Rhabditida</taxon>
        <taxon>Tylenchina</taxon>
        <taxon>Tylenchomorpha</taxon>
        <taxon>Tylenchoidea</taxon>
        <taxon>Meloidogynidae</taxon>
        <taxon>Meloidogyninae</taxon>
        <taxon>Meloidogyne</taxon>
    </lineage>
</organism>
<dbReference type="InterPro" id="IPR035899">
    <property type="entry name" value="DBL_dom_sf"/>
</dbReference>
<dbReference type="SUPFAM" id="SSF52087">
    <property type="entry name" value="CRAL/TRIO domain"/>
    <property type="match status" value="1"/>
</dbReference>
<dbReference type="PANTHER" id="PTHR22826:SF106">
    <property type="entry name" value="TRIO, ISOFORM A"/>
    <property type="match status" value="1"/>
</dbReference>
<dbReference type="GO" id="GO:0005085">
    <property type="term" value="F:guanyl-nucleotide exchange factor activity"/>
    <property type="evidence" value="ECO:0007669"/>
    <property type="project" value="UniProtKB-KW"/>
</dbReference>
<dbReference type="EMBL" id="CAJEWN010000021">
    <property type="protein sequence ID" value="CAD2138318.1"/>
    <property type="molecule type" value="Genomic_DNA"/>
</dbReference>
<evidence type="ECO:0000256" key="2">
    <source>
        <dbReference type="SAM" id="MobiDB-lite"/>
    </source>
</evidence>
<sequence length="1697" mass="197830">MHHQHQSLPTCSNTFLRRVEDMEHILRERIALLPGVRDRDNSPIIFCPARDINSNIEHVRNLLLYLYDVTADDAKSRGFVIVLDMRRGTSWDVVKPILKSLQEYFPAKINCVYIIKPEKFLDKYKISTAKYTKFELQMVSPDALTKYIDYSQIPKEFGGSFKFDYDEWIEIRREIERIVYRISEILKNLDRISLEMSSAEMPIDAISAQKSVQTHSNLYPILTSAPIEEFEKQIFSIKERLIYEKNGGMKNGIVCTPPNPDLIAVFPNLLQLLKTLVKTRNEVLYNWETRKTELDQYSQLKLFEQDAENLSQWICKHFNSLTHRFVLIGENELETNRLLKEHLDFAESVKKIEVSYTQVITVGIRLLNIQKFGLNKIESISLELKNDWNQFLTRIDARTQLLQLAASAHKKCNLFLKSADHWQMDAGVDPNKISINDLPIAAKRHQEFQKLYRSSFAEANEELQQLLKLIKKYFGESINKLSITPIIQDNLQLIGNTFKGINTVWEARDLTIQNKLSSADFVTDLNSVLDWLNQHGEPFLHRKTGIGVDPESASILTQNHQKFRAVAINTNKNAEQIFKLRHVLDDADELVRIEANKKVEELLLKINNFKRCMEHRTILLHRAYYFYLHYDEIMDWYSKLDSRANYICIVPESVDHCEKNKATFHHDNELTDQAYGRVMAEAEELLQSLQKQRELLDIDNSESVTHVEHLIKDIENRHLNEKERWKEQRIYLNTASKISTFLRDCFEIKKQLESWRQDLQGLRHSVSNTVEVIKQYHTQNTVKVQQVVSDAMKQLSEILELIKSKGLHMVYAADSTIPVEEAIVTAAKQLQNLEDEAMNIAKDISNRIELSIHLSKLRQMAHEIVEAIERQQMRLRQFFHIPGNEQETDLETKYFNEFRIEIETFEEKISRFYNEKEHFTSLPLLALESHAETRVRAENLLTDVKAKWQSLVGLIDIRYKLLTAANSYYKYTNCFFQHRNQSKRIFLLIEMVIFVNQEVGLVWNIVMNLHKKGLKNIQVIKNDFWRCASVYAQRTADQFMNFMRRIQAPREHVESRLYEVQKYKDTIRERQQIILRLWTECNTKIDKCKNCVKIKLMAKNVIDWSDRELASCVLILDNVEKAQKLDLLSRRKKLEELLEHCLTLRDLVKVERYEVRKMLGEAKKFLESFPSDFHSVEVEKYSLLAKTKLQNIWTMLAKSEQTVRNELNGLLDGQVTPIMEPAKTEQLCLDRYSDSAIEDKLMGNGGGGGKDDELKKKIVEPMKELLKSEADYIEDMRRCIDIYLFAYKTAGSMCPLAIRGKEREIFGNIEELYQFHSKIFLSELYSYEQNPEDVGYCFIAWMEKLKELYADYCLNKEENNYLICLPEAATMFSEIRVQHNLEPCQDLQSLVIKPVQRITKYHVLLKELFKHSTKNTKEIKNAYEIVLSIPKLANDRMHLKSFEDYQKYNVGDFVMQDIFLVSEPKRYFKREREFQLFLFESNIVFTKREELSSKKTGYVFKDSMLLRELHVVEHIEGDNTKFGLRKSAFPCQNDTTVLKANTEAQRILWVKTLRDLKMDIGRHKNGGGVGSNTESNRGSRDSQSSLILQSVVASTALAQLPLEDASYQSIDSGHNSLLYSSNGGGGGGMGGSGQQQQQQQGGGVILREIIKNNEEENGQQQQQNYDGYENYNNNNTNNFVEVGNLILKREKYFFSFS</sequence>
<feature type="region of interest" description="Disordered" evidence="2">
    <location>
        <begin position="1561"/>
        <end position="1583"/>
    </location>
</feature>
<dbReference type="Gene3D" id="3.40.525.10">
    <property type="entry name" value="CRAL-TRIO lipid binding domain"/>
    <property type="match status" value="1"/>
</dbReference>
<dbReference type="InterPro" id="IPR011993">
    <property type="entry name" value="PH-like_dom_sf"/>
</dbReference>
<dbReference type="InterPro" id="IPR036865">
    <property type="entry name" value="CRAL-TRIO_dom_sf"/>
</dbReference>
<dbReference type="InterPro" id="IPR055251">
    <property type="entry name" value="SOS1_NGEF_PH"/>
</dbReference>
<dbReference type="InterPro" id="IPR000219">
    <property type="entry name" value="DH_dom"/>
</dbReference>
<dbReference type="GO" id="GO:0019898">
    <property type="term" value="C:extrinsic component of membrane"/>
    <property type="evidence" value="ECO:0007669"/>
    <property type="project" value="TreeGrafter"/>
</dbReference>
<dbReference type="PROSITE" id="PS50191">
    <property type="entry name" value="CRAL_TRIO"/>
    <property type="match status" value="1"/>
</dbReference>
<dbReference type="InterPro" id="IPR051336">
    <property type="entry name" value="RhoGEF_Guanine_NuclExch_SF"/>
</dbReference>
<evidence type="ECO:0000313" key="6">
    <source>
        <dbReference type="EMBL" id="CAD2138318.1"/>
    </source>
</evidence>
<dbReference type="CDD" id="cd00160">
    <property type="entry name" value="RhoGEF"/>
    <property type="match status" value="1"/>
</dbReference>
<dbReference type="Proteomes" id="UP000580250">
    <property type="component" value="Unassembled WGS sequence"/>
</dbReference>
<gene>
    <name evidence="6" type="ORF">MENT_LOCUS5753</name>
</gene>
<dbReference type="SMART" id="SM00325">
    <property type="entry name" value="RhoGEF"/>
    <property type="match status" value="1"/>
</dbReference>
<dbReference type="SMART" id="SM00516">
    <property type="entry name" value="SEC14"/>
    <property type="match status" value="1"/>
</dbReference>
<dbReference type="Pfam" id="PF22697">
    <property type="entry name" value="SOS1_NGEF_PH"/>
    <property type="match status" value="1"/>
</dbReference>